<sequence length="293" mass="32682">METTKRRLIDHLRAHCRGSKQATAVPGLTLFRSDHPTEPVRSLYNPRICIVLQGRKQISLDRTRLDVGPDDYLVAVIDLPVSANITEATPLEPHFALTLDLDAELIVDLMFEQECRGGISETAGAKTASQSEDILEPFERLVRLLDRPADIRVIAPLIKREIHYRLLVGSLSALVRQSGTTGTQISRIAEATAWIKAHFNKALSVADLAQMTGMSITSFHRAFKSATGSSPLQFRTRLRLHEARRRLHLGGSKAGTIAFEVGYDNQSQFNREYRRMFGVSPLSDVTPNRDEGQ</sequence>
<dbReference type="Gene3D" id="1.10.10.60">
    <property type="entry name" value="Homeodomain-like"/>
    <property type="match status" value="2"/>
</dbReference>
<keyword evidence="5" id="KW-1185">Reference proteome</keyword>
<dbReference type="AlphaFoldDB" id="A0A444LMC9"/>
<keyword evidence="2" id="KW-0804">Transcription</keyword>
<reference evidence="4 5" key="1">
    <citation type="submission" date="2019-01" db="EMBL/GenBank/DDBJ databases">
        <title>The draft genome of Rhizobium sp. 24NR.</title>
        <authorList>
            <person name="Liu L."/>
            <person name="Liang L."/>
            <person name="Shi S."/>
            <person name="Xu L."/>
            <person name="Wang X."/>
            <person name="Li L."/>
            <person name="Zhang X."/>
        </authorList>
    </citation>
    <scope>NUCLEOTIDE SEQUENCE [LARGE SCALE GENOMIC DNA]</scope>
    <source>
        <strain evidence="4 5">24NR</strain>
    </source>
</reference>
<dbReference type="GO" id="GO:0043565">
    <property type="term" value="F:sequence-specific DNA binding"/>
    <property type="evidence" value="ECO:0007669"/>
    <property type="project" value="InterPro"/>
</dbReference>
<evidence type="ECO:0000256" key="2">
    <source>
        <dbReference type="ARBA" id="ARBA00023163"/>
    </source>
</evidence>
<dbReference type="RefSeq" id="WP_128441395.1">
    <property type="nucleotide sequence ID" value="NZ_SBIP01000001.1"/>
</dbReference>
<evidence type="ECO:0000313" key="5">
    <source>
        <dbReference type="Proteomes" id="UP000287687"/>
    </source>
</evidence>
<dbReference type="OrthoDB" id="9802263at2"/>
<dbReference type="PANTHER" id="PTHR43436:SF1">
    <property type="entry name" value="TRANSCRIPTIONAL REGULATORY PROTEIN"/>
    <property type="match status" value="1"/>
</dbReference>
<dbReference type="Proteomes" id="UP000287687">
    <property type="component" value="Unassembled WGS sequence"/>
</dbReference>
<gene>
    <name evidence="4" type="ORF">EPK99_04265</name>
</gene>
<dbReference type="Pfam" id="PF06719">
    <property type="entry name" value="AraC_N"/>
    <property type="match status" value="1"/>
</dbReference>
<dbReference type="InterPro" id="IPR009057">
    <property type="entry name" value="Homeodomain-like_sf"/>
</dbReference>
<evidence type="ECO:0000259" key="3">
    <source>
        <dbReference type="PROSITE" id="PS01124"/>
    </source>
</evidence>
<comment type="caution">
    <text evidence="4">The sequence shown here is derived from an EMBL/GenBank/DDBJ whole genome shotgun (WGS) entry which is preliminary data.</text>
</comment>
<dbReference type="EMBL" id="SBIP01000001">
    <property type="protein sequence ID" value="RWX81509.1"/>
    <property type="molecule type" value="Genomic_DNA"/>
</dbReference>
<dbReference type="Pfam" id="PF12833">
    <property type="entry name" value="HTH_18"/>
    <property type="match status" value="1"/>
</dbReference>
<proteinExistence type="predicted"/>
<protein>
    <submittedName>
        <fullName evidence="4">AraC family transcriptional regulator</fullName>
    </submittedName>
</protein>
<dbReference type="PANTHER" id="PTHR43436">
    <property type="entry name" value="ARAC-FAMILY TRANSCRIPTIONAL REGULATOR"/>
    <property type="match status" value="1"/>
</dbReference>
<dbReference type="SMART" id="SM00342">
    <property type="entry name" value="HTH_ARAC"/>
    <property type="match status" value="1"/>
</dbReference>
<evidence type="ECO:0000313" key="4">
    <source>
        <dbReference type="EMBL" id="RWX81509.1"/>
    </source>
</evidence>
<organism evidence="4 5">
    <name type="scientific">Neorhizobium lilium</name>
    <dbReference type="NCBI Taxonomy" id="2503024"/>
    <lineage>
        <taxon>Bacteria</taxon>
        <taxon>Pseudomonadati</taxon>
        <taxon>Pseudomonadota</taxon>
        <taxon>Alphaproteobacteria</taxon>
        <taxon>Hyphomicrobiales</taxon>
        <taxon>Rhizobiaceae</taxon>
        <taxon>Rhizobium/Agrobacterium group</taxon>
        <taxon>Neorhizobium</taxon>
    </lineage>
</organism>
<dbReference type="GO" id="GO:0003700">
    <property type="term" value="F:DNA-binding transcription factor activity"/>
    <property type="evidence" value="ECO:0007669"/>
    <property type="project" value="InterPro"/>
</dbReference>
<dbReference type="SUPFAM" id="SSF46689">
    <property type="entry name" value="Homeodomain-like"/>
    <property type="match status" value="2"/>
</dbReference>
<dbReference type="PROSITE" id="PS01124">
    <property type="entry name" value="HTH_ARAC_FAMILY_2"/>
    <property type="match status" value="1"/>
</dbReference>
<accession>A0A444LMC9</accession>
<name>A0A444LMC9_9HYPH</name>
<keyword evidence="1" id="KW-0805">Transcription regulation</keyword>
<dbReference type="InterPro" id="IPR018060">
    <property type="entry name" value="HTH_AraC"/>
</dbReference>
<feature type="domain" description="HTH araC/xylS-type" evidence="3">
    <location>
        <begin position="189"/>
        <end position="281"/>
    </location>
</feature>
<dbReference type="InterPro" id="IPR009594">
    <property type="entry name" value="Tscrpt_reg_HTH_AraC_N"/>
</dbReference>
<evidence type="ECO:0000256" key="1">
    <source>
        <dbReference type="ARBA" id="ARBA00023015"/>
    </source>
</evidence>